<protein>
    <submittedName>
        <fullName evidence="3">Cupin domain-containing protein</fullName>
    </submittedName>
</protein>
<feature type="domain" description="Cupin type-2" evidence="2">
    <location>
        <begin position="34"/>
        <end position="100"/>
    </location>
</feature>
<dbReference type="Gene3D" id="2.60.120.10">
    <property type="entry name" value="Jelly Rolls"/>
    <property type="match status" value="1"/>
</dbReference>
<evidence type="ECO:0000313" key="3">
    <source>
        <dbReference type="EMBL" id="MBM6699946.1"/>
    </source>
</evidence>
<keyword evidence="4" id="KW-1185">Reference proteome</keyword>
<reference evidence="3" key="1">
    <citation type="submission" date="2020-08" db="EMBL/GenBank/DDBJ databases">
        <authorList>
            <person name="Cejkova D."/>
            <person name="Kubasova T."/>
            <person name="Jahodarova E."/>
            <person name="Rychlik I."/>
        </authorList>
    </citation>
    <scope>NUCLEOTIDE SEQUENCE</scope>
    <source>
        <strain evidence="3">An836</strain>
    </source>
</reference>
<dbReference type="InterPro" id="IPR011051">
    <property type="entry name" value="RmlC_Cupin_sf"/>
</dbReference>
<dbReference type="RefSeq" id="WP_204469102.1">
    <property type="nucleotide sequence ID" value="NZ_JACLYU010000011.1"/>
</dbReference>
<gene>
    <name evidence="3" type="ORF">H7U32_06430</name>
</gene>
<reference evidence="3" key="2">
    <citation type="journal article" date="2021" name="Sci. Rep.">
        <title>The distribution of antibiotic resistance genes in chicken gut microbiota commensals.</title>
        <authorList>
            <person name="Juricova H."/>
            <person name="Matiasovicova J."/>
            <person name="Kubasova T."/>
            <person name="Cejkova D."/>
            <person name="Rychlik I."/>
        </authorList>
    </citation>
    <scope>NUCLEOTIDE SEQUENCE</scope>
    <source>
        <strain evidence="3">An836</strain>
    </source>
</reference>
<dbReference type="AlphaFoldDB" id="A0A938WXY4"/>
<dbReference type="InterPro" id="IPR013096">
    <property type="entry name" value="Cupin_2"/>
</dbReference>
<evidence type="ECO:0000259" key="2">
    <source>
        <dbReference type="Pfam" id="PF07883"/>
    </source>
</evidence>
<proteinExistence type="predicted"/>
<dbReference type="Pfam" id="PF07883">
    <property type="entry name" value="Cupin_2"/>
    <property type="match status" value="1"/>
</dbReference>
<dbReference type="SUPFAM" id="SSF51182">
    <property type="entry name" value="RmlC-like cupins"/>
    <property type="match status" value="1"/>
</dbReference>
<organism evidence="3 4">
    <name type="scientific">Bifidobacterium pullorum subsp. saeculare</name>
    <dbReference type="NCBI Taxonomy" id="78257"/>
    <lineage>
        <taxon>Bacteria</taxon>
        <taxon>Bacillati</taxon>
        <taxon>Actinomycetota</taxon>
        <taxon>Actinomycetes</taxon>
        <taxon>Bifidobacteriales</taxon>
        <taxon>Bifidobacteriaceae</taxon>
        <taxon>Bifidobacterium</taxon>
    </lineage>
</organism>
<dbReference type="PANTHER" id="PTHR35848:SF6">
    <property type="entry name" value="CUPIN TYPE-2 DOMAIN-CONTAINING PROTEIN"/>
    <property type="match status" value="1"/>
</dbReference>
<comment type="caution">
    <text evidence="3">The sequence shown here is derived from an EMBL/GenBank/DDBJ whole genome shotgun (WGS) entry which is preliminary data.</text>
</comment>
<dbReference type="InterPro" id="IPR051610">
    <property type="entry name" value="GPI/OXD"/>
</dbReference>
<dbReference type="PANTHER" id="PTHR35848">
    <property type="entry name" value="OXALATE-BINDING PROTEIN"/>
    <property type="match status" value="1"/>
</dbReference>
<dbReference type="InterPro" id="IPR014710">
    <property type="entry name" value="RmlC-like_jellyroll"/>
</dbReference>
<name>A0A938WXY4_9BIFI</name>
<accession>A0A938WXY4</accession>
<dbReference type="GO" id="GO:0046872">
    <property type="term" value="F:metal ion binding"/>
    <property type="evidence" value="ECO:0007669"/>
    <property type="project" value="UniProtKB-KW"/>
</dbReference>
<keyword evidence="1" id="KW-0479">Metal-binding</keyword>
<dbReference type="CDD" id="cd06985">
    <property type="entry name" value="cupin_BF4112"/>
    <property type="match status" value="1"/>
</dbReference>
<evidence type="ECO:0000313" key="4">
    <source>
        <dbReference type="Proteomes" id="UP000718821"/>
    </source>
</evidence>
<sequence>MTNFTTAHVDVTAPRTELHELLGLTGAEISINSLPAGASVPFVHSHQKNEEIYGVLAGKGKAEIDGETVELTAGDWVRIAPAGKRRFFAADDEGITYVCVQVKADSLGGYTTDDAVM</sequence>
<evidence type="ECO:0000256" key="1">
    <source>
        <dbReference type="ARBA" id="ARBA00022723"/>
    </source>
</evidence>
<dbReference type="EMBL" id="JACLYU010000011">
    <property type="protein sequence ID" value="MBM6699946.1"/>
    <property type="molecule type" value="Genomic_DNA"/>
</dbReference>
<dbReference type="Proteomes" id="UP000718821">
    <property type="component" value="Unassembled WGS sequence"/>
</dbReference>